<dbReference type="GeneID" id="66124602"/>
<evidence type="ECO:0000256" key="3">
    <source>
        <dbReference type="ARBA" id="ARBA00023274"/>
    </source>
</evidence>
<keyword evidence="2 4" id="KW-0689">Ribosomal protein</keyword>
<evidence type="ECO:0000256" key="4">
    <source>
        <dbReference type="RuleBase" id="RU004005"/>
    </source>
</evidence>
<dbReference type="Proteomes" id="UP001196530">
    <property type="component" value="Unassembled WGS sequence"/>
</dbReference>
<dbReference type="InterPro" id="IPR036394">
    <property type="entry name" value="Ribosomal_uL22_sf"/>
</dbReference>
<sequence>MFRLASPRILNPLRLGAGLRFNSSGSLFNEVSSAPATPQPVENEPAAKITSPAQDAKLQAYLHPSPFLAVESLISPLKRELYNMNVQKNGFFINNQIMKLDGAEYKLSLTRQEMEALEPSVYLASYRIKSSVKKTNIVLRALKNMPLKKAITQLHFMQKKVARPLGELLERGVDDAKRMGYNPNDLYVAESWVHTDGQWQKRPEFKGRGRSGIILHRYVSVRFLLKSKQTLNRLKYEEEQKLLKRPVWNNITKTKLIGDSGQYKW</sequence>
<dbReference type="GO" id="GO:0003735">
    <property type="term" value="F:structural constituent of ribosome"/>
    <property type="evidence" value="ECO:0007669"/>
    <property type="project" value="InterPro"/>
</dbReference>
<evidence type="ECO:0000256" key="1">
    <source>
        <dbReference type="ARBA" id="ARBA00009451"/>
    </source>
</evidence>
<proteinExistence type="inferred from homology"/>
<dbReference type="EMBL" id="JAHLUX010000001">
    <property type="protein sequence ID" value="KAG7822076.1"/>
    <property type="molecule type" value="Genomic_DNA"/>
</dbReference>
<dbReference type="RefSeq" id="XP_043062446.1">
    <property type="nucleotide sequence ID" value="XM_043206259.1"/>
</dbReference>
<dbReference type="AlphaFoldDB" id="A0AAN6DLX9"/>
<evidence type="ECO:0000256" key="2">
    <source>
        <dbReference type="ARBA" id="ARBA00022980"/>
    </source>
</evidence>
<accession>A0AAN6DLX9</accession>
<dbReference type="GO" id="GO:0006412">
    <property type="term" value="P:translation"/>
    <property type="evidence" value="ECO:0007669"/>
    <property type="project" value="InterPro"/>
</dbReference>
<organism evidence="5 6">
    <name type="scientific">Pichia angusta</name>
    <name type="common">Yeast</name>
    <name type="synonym">Hansenula polymorpha</name>
    <dbReference type="NCBI Taxonomy" id="870730"/>
    <lineage>
        <taxon>Eukaryota</taxon>
        <taxon>Fungi</taxon>
        <taxon>Dikarya</taxon>
        <taxon>Ascomycota</taxon>
        <taxon>Saccharomycotina</taxon>
        <taxon>Pichiomycetes</taxon>
        <taxon>Pichiales</taxon>
        <taxon>Pichiaceae</taxon>
        <taxon>Ogataea</taxon>
    </lineage>
</organism>
<dbReference type="SUPFAM" id="SSF54843">
    <property type="entry name" value="Ribosomal protein L22"/>
    <property type="match status" value="1"/>
</dbReference>
<dbReference type="Pfam" id="PF00237">
    <property type="entry name" value="Ribosomal_L22"/>
    <property type="match status" value="1"/>
</dbReference>
<reference evidence="5" key="1">
    <citation type="journal article" date="2021" name="G3 (Bethesda)">
        <title>Genomic diversity, chromosomal rearrangements, and interspecies hybridization in the ogataea polymorpha species complex.</title>
        <authorList>
            <person name="Hanson S.J."/>
            <person name="Cinneide E.O."/>
            <person name="Salzberg L.I."/>
            <person name="Wolfe K.H."/>
            <person name="McGowan J."/>
            <person name="Fitzpatrick D.A."/>
            <person name="Matlin K."/>
        </authorList>
    </citation>
    <scope>NUCLEOTIDE SEQUENCE</scope>
    <source>
        <strain evidence="5">61-244</strain>
    </source>
</reference>
<dbReference type="PANTHER" id="PTHR13501">
    <property type="entry name" value="CHLOROPLAST 50S RIBOSOMAL PROTEIN L22-RELATED"/>
    <property type="match status" value="1"/>
</dbReference>
<gene>
    <name evidence="5" type="ORF">KL928_000551</name>
</gene>
<protein>
    <recommendedName>
        <fullName evidence="7">54S ribosomal protein L22, mitochondrial</fullName>
    </recommendedName>
</protein>
<dbReference type="PANTHER" id="PTHR13501:SF8">
    <property type="entry name" value="LARGE RIBOSOMAL SUBUNIT PROTEIN UL22M"/>
    <property type="match status" value="1"/>
</dbReference>
<evidence type="ECO:0000313" key="5">
    <source>
        <dbReference type="EMBL" id="KAG7822076.1"/>
    </source>
</evidence>
<evidence type="ECO:0000313" key="6">
    <source>
        <dbReference type="Proteomes" id="UP001196530"/>
    </source>
</evidence>
<dbReference type="GO" id="GO:0005762">
    <property type="term" value="C:mitochondrial large ribosomal subunit"/>
    <property type="evidence" value="ECO:0007669"/>
    <property type="project" value="TreeGrafter"/>
</dbReference>
<keyword evidence="3 4" id="KW-0687">Ribonucleoprotein</keyword>
<comment type="caution">
    <text evidence="5">The sequence shown here is derived from an EMBL/GenBank/DDBJ whole genome shotgun (WGS) entry which is preliminary data.</text>
</comment>
<dbReference type="InterPro" id="IPR001063">
    <property type="entry name" value="Ribosomal_uL22"/>
</dbReference>
<dbReference type="InterPro" id="IPR047867">
    <property type="entry name" value="Ribosomal_uL22_bac/org-type"/>
</dbReference>
<dbReference type="Gene3D" id="3.90.470.10">
    <property type="entry name" value="Ribosomal protein L22/L17"/>
    <property type="match status" value="1"/>
</dbReference>
<evidence type="ECO:0008006" key="7">
    <source>
        <dbReference type="Google" id="ProtNLM"/>
    </source>
</evidence>
<name>A0AAN6DLX9_PICAN</name>
<comment type="similarity">
    <text evidence="1 4">Belongs to the universal ribosomal protein uL22 family.</text>
</comment>